<dbReference type="EMBL" id="QHHQ01000003">
    <property type="protein sequence ID" value="RAI00636.1"/>
    <property type="molecule type" value="Genomic_DNA"/>
</dbReference>
<keyword evidence="3" id="KW-1185">Reference proteome</keyword>
<sequence>MTGPVREAFHIDKNPTWFGDVNGHDPTFFVEYDEDVSAVPPSIAIIPALANIMPIAWVYGARVTVPDVDAAFLQSLEGVRRGYTGMYHPDLKFDGELVPGKVTTNPLPQRGGSPLVFYSGGVDATFSVISKIGKSPHLFTIWGSDVFFKQAEKWAAMDRSHRTFADRNRLAYSTAKTTFRSFLDYRSLSAIARDAGGTSWWHGFQHGIGLLGHAAPVAWLHGIQRVVIGSTHSVFSPPDTKCASWPTIDGFLRYSGTVIEHHDFYAMRQDKVHAICRRSKRRGIDVELRVCWQSRDFGNCCTCEKCARTLLAIEAEGFEPSEFGFNLTDEKALVIADKLRSGKIRPTIHWRPIIRLLEDRPVDASAKPHVAALLESVRSLRTVPEAPGSLQPGGLSVRPTDPVETLHAAE</sequence>
<dbReference type="AlphaFoldDB" id="A0A8B2NLT9"/>
<organism evidence="2 3">
    <name type="scientific">Acuticoccus sediminis</name>
    <dbReference type="NCBI Taxonomy" id="2184697"/>
    <lineage>
        <taxon>Bacteria</taxon>
        <taxon>Pseudomonadati</taxon>
        <taxon>Pseudomonadota</taxon>
        <taxon>Alphaproteobacteria</taxon>
        <taxon>Hyphomicrobiales</taxon>
        <taxon>Amorphaceae</taxon>
        <taxon>Acuticoccus</taxon>
    </lineage>
</organism>
<comment type="caution">
    <text evidence="2">The sequence shown here is derived from an EMBL/GenBank/DDBJ whole genome shotgun (WGS) entry which is preliminary data.</text>
</comment>
<accession>A0A8B2NLT9</accession>
<gene>
    <name evidence="2" type="ORF">DLJ53_15375</name>
</gene>
<dbReference type="Proteomes" id="UP000249590">
    <property type="component" value="Unassembled WGS sequence"/>
</dbReference>
<feature type="region of interest" description="Disordered" evidence="1">
    <location>
        <begin position="385"/>
        <end position="410"/>
    </location>
</feature>
<proteinExistence type="predicted"/>
<evidence type="ECO:0000256" key="1">
    <source>
        <dbReference type="SAM" id="MobiDB-lite"/>
    </source>
</evidence>
<reference evidence="2 3" key="1">
    <citation type="submission" date="2018-05" db="EMBL/GenBank/DDBJ databases">
        <title>Acuticoccus sediminis sp. nov., isolated from deep-sea sediment of Indian Ocean.</title>
        <authorList>
            <person name="Liu X."/>
            <person name="Lai Q."/>
            <person name="Du Y."/>
            <person name="Sun F."/>
            <person name="Zhang X."/>
            <person name="Wang S."/>
            <person name="Shao Z."/>
        </authorList>
    </citation>
    <scope>NUCLEOTIDE SEQUENCE [LARGE SCALE GENOMIC DNA]</scope>
    <source>
        <strain evidence="2 3">PTG4-2</strain>
    </source>
</reference>
<evidence type="ECO:0000313" key="2">
    <source>
        <dbReference type="EMBL" id="RAI00636.1"/>
    </source>
</evidence>
<evidence type="ECO:0000313" key="3">
    <source>
        <dbReference type="Proteomes" id="UP000249590"/>
    </source>
</evidence>
<protein>
    <recommendedName>
        <fullName evidence="4">7-cyano-7-deazaguanine synthase (Queuosine biosynthesis)</fullName>
    </recommendedName>
</protein>
<evidence type="ECO:0008006" key="4">
    <source>
        <dbReference type="Google" id="ProtNLM"/>
    </source>
</evidence>
<name>A0A8B2NLT9_9HYPH</name>